<dbReference type="OrthoDB" id="430315at2759"/>
<keyword evidence="1" id="KW-1015">Disulfide bond</keyword>
<dbReference type="InterPro" id="IPR037176">
    <property type="entry name" value="Osmotin/thaumatin-like_sf"/>
</dbReference>
<comment type="caution">
    <text evidence="2">The sequence shown here is derived from an EMBL/GenBank/DDBJ whole genome shotgun (WGS) entry which is preliminary data.</text>
</comment>
<organism evidence="2 3">
    <name type="scientific">Artemisia annua</name>
    <name type="common">Sweet wormwood</name>
    <dbReference type="NCBI Taxonomy" id="35608"/>
    <lineage>
        <taxon>Eukaryota</taxon>
        <taxon>Viridiplantae</taxon>
        <taxon>Streptophyta</taxon>
        <taxon>Embryophyta</taxon>
        <taxon>Tracheophyta</taxon>
        <taxon>Spermatophyta</taxon>
        <taxon>Magnoliopsida</taxon>
        <taxon>eudicotyledons</taxon>
        <taxon>Gunneridae</taxon>
        <taxon>Pentapetalae</taxon>
        <taxon>asterids</taxon>
        <taxon>campanulids</taxon>
        <taxon>Asterales</taxon>
        <taxon>Asteraceae</taxon>
        <taxon>Asteroideae</taxon>
        <taxon>Anthemideae</taxon>
        <taxon>Artemisiinae</taxon>
        <taxon>Artemisia</taxon>
    </lineage>
</organism>
<dbReference type="STRING" id="35608.A0A2U1MEC5"/>
<dbReference type="Pfam" id="PF00314">
    <property type="entry name" value="Thaumatin"/>
    <property type="match status" value="1"/>
</dbReference>
<reference evidence="2 3" key="1">
    <citation type="journal article" date="2018" name="Mol. Plant">
        <title>The genome of Artemisia annua provides insight into the evolution of Asteraceae family and artemisinin biosynthesis.</title>
        <authorList>
            <person name="Shen Q."/>
            <person name="Zhang L."/>
            <person name="Liao Z."/>
            <person name="Wang S."/>
            <person name="Yan T."/>
            <person name="Shi P."/>
            <person name="Liu M."/>
            <person name="Fu X."/>
            <person name="Pan Q."/>
            <person name="Wang Y."/>
            <person name="Lv Z."/>
            <person name="Lu X."/>
            <person name="Zhang F."/>
            <person name="Jiang W."/>
            <person name="Ma Y."/>
            <person name="Chen M."/>
            <person name="Hao X."/>
            <person name="Li L."/>
            <person name="Tang Y."/>
            <person name="Lv G."/>
            <person name="Zhou Y."/>
            <person name="Sun X."/>
            <person name="Brodelius P.E."/>
            <person name="Rose J.K.C."/>
            <person name="Tang K."/>
        </authorList>
    </citation>
    <scope>NUCLEOTIDE SEQUENCE [LARGE SCALE GENOMIC DNA]</scope>
    <source>
        <strain evidence="3">cv. Huhao1</strain>
        <tissue evidence="2">Leaf</tissue>
    </source>
</reference>
<name>A0A2U1MEC5_ARTAN</name>
<evidence type="ECO:0000313" key="2">
    <source>
        <dbReference type="EMBL" id="PWA59623.1"/>
    </source>
</evidence>
<dbReference type="PANTHER" id="PTHR31048">
    <property type="entry name" value="OS03G0233200 PROTEIN"/>
    <property type="match status" value="1"/>
</dbReference>
<accession>A0A2U1MEC5</accession>
<dbReference type="SUPFAM" id="SSF49870">
    <property type="entry name" value="Osmotin, thaumatin-like protein"/>
    <property type="match status" value="1"/>
</dbReference>
<feature type="disulfide bond" evidence="1">
    <location>
        <begin position="126"/>
        <end position="135"/>
    </location>
</feature>
<evidence type="ECO:0000256" key="1">
    <source>
        <dbReference type="PIRSR" id="PIRSR002703-1"/>
    </source>
</evidence>
<dbReference type="Gene3D" id="2.60.110.10">
    <property type="entry name" value="Thaumatin"/>
    <property type="match status" value="1"/>
</dbReference>
<protein>
    <submittedName>
        <fullName evidence="2">Thaumatin</fullName>
    </submittedName>
</protein>
<feature type="disulfide bond" evidence="1">
    <location>
        <begin position="98"/>
        <end position="122"/>
    </location>
</feature>
<dbReference type="EMBL" id="PKPP01005574">
    <property type="protein sequence ID" value="PWA59623.1"/>
    <property type="molecule type" value="Genomic_DNA"/>
</dbReference>
<dbReference type="Proteomes" id="UP000245207">
    <property type="component" value="Unassembled WGS sequence"/>
</dbReference>
<proteinExistence type="predicted"/>
<gene>
    <name evidence="2" type="ORF">CTI12_AA388980</name>
</gene>
<dbReference type="InterPro" id="IPR001938">
    <property type="entry name" value="Thaumatin"/>
</dbReference>
<dbReference type="AlphaFoldDB" id="A0A2U1MEC5"/>
<keyword evidence="3" id="KW-1185">Reference proteome</keyword>
<evidence type="ECO:0000313" key="3">
    <source>
        <dbReference type="Proteomes" id="UP000245207"/>
    </source>
</evidence>
<sequence>MECGDMGATPPASLFEITIGGYNNLDYYDVSFVDGYNLSIIVVPRCDKIDCVEEEGRDEKRRRYVIDEYTDDEAEYYWDDEDYSTDDHKGVFVEEECCLKELQVVGNGGDGGSGAPGGEIACNSACGAFGMDQYCCSGQYICES</sequence>
<dbReference type="PIRSF" id="PIRSF002703">
    <property type="entry name" value="Thaumatin"/>
    <property type="match status" value="1"/>
</dbReference>
<dbReference type="PROSITE" id="PS51367">
    <property type="entry name" value="THAUMATIN_2"/>
    <property type="match status" value="1"/>
</dbReference>